<evidence type="ECO:0000313" key="22">
    <source>
        <dbReference type="EMBL" id="QOY59900.1"/>
    </source>
</evidence>
<evidence type="ECO:0000256" key="19">
    <source>
        <dbReference type="NCBIfam" id="TIGR01357"/>
    </source>
</evidence>
<dbReference type="RefSeq" id="WP_194369772.1">
    <property type="nucleotide sequence ID" value="NZ_CP063767.1"/>
</dbReference>
<dbReference type="EC" id="4.2.3.4" evidence="8 19"/>
<dbReference type="GO" id="GO:0008652">
    <property type="term" value="P:amino acid biosynthetic process"/>
    <property type="evidence" value="ECO:0007669"/>
    <property type="project" value="UniProtKB-KW"/>
</dbReference>
<dbReference type="Pfam" id="PF01761">
    <property type="entry name" value="DHQ_synthase"/>
    <property type="match status" value="1"/>
</dbReference>
<evidence type="ECO:0000256" key="15">
    <source>
        <dbReference type="ARBA" id="ARBA00023027"/>
    </source>
</evidence>
<dbReference type="NCBIfam" id="TIGR01357">
    <property type="entry name" value="aroB"/>
    <property type="match status" value="1"/>
</dbReference>
<keyword evidence="17 22" id="KW-0456">Lyase</keyword>
<sequence length="373" mass="38787">MTLENKQCAEKSVIHVDTSSRPYDVHVGAGNLCQLGAIARASAGGARCCVISETNVAPLYADAAEKSLAAAGYDVAERLVFAAGEGSKRLPVLADLLEGLAARELGRADVVIALGGGVTGDIAGLAAALYLRGCEVVQVPTSLLAMVDSSVGGKTAVDLAAGKNLVGAFWQPAAVVADVRCLSTVSPALLTDSCGEVIKHAVLDDAALLDELARSPLNGPETDESRMARVVARNVSIKRDVVAADERESGLRQTLNLGHTIGHAIEAASDFSLGHGSCVAAGLCCMARASERRGWCSPQTCERIERCVIAHGLPADTELSHDVLMGYVAHDKKRHGATVSIVVPEEIARVRLRTVSLEELAQLVELGCGVRGA</sequence>
<proteinExistence type="inferred from homology"/>
<dbReference type="Proteomes" id="UP000593735">
    <property type="component" value="Chromosome"/>
</dbReference>
<dbReference type="FunFam" id="3.40.50.1970:FF:000007">
    <property type="entry name" value="Pentafunctional AROM polypeptide"/>
    <property type="match status" value="1"/>
</dbReference>
<dbReference type="SUPFAM" id="SSF56796">
    <property type="entry name" value="Dehydroquinate synthase-like"/>
    <property type="match status" value="1"/>
</dbReference>
<comment type="cofactor">
    <cofactor evidence="3">
        <name>Co(2+)</name>
        <dbReference type="ChEBI" id="CHEBI:48828"/>
    </cofactor>
</comment>
<evidence type="ECO:0000256" key="5">
    <source>
        <dbReference type="ARBA" id="ARBA00004496"/>
    </source>
</evidence>
<dbReference type="GO" id="GO:0000166">
    <property type="term" value="F:nucleotide binding"/>
    <property type="evidence" value="ECO:0007669"/>
    <property type="project" value="UniProtKB-KW"/>
</dbReference>
<keyword evidence="10" id="KW-0963">Cytoplasm</keyword>
<dbReference type="InterPro" id="IPR050071">
    <property type="entry name" value="Dehydroquinate_synthase"/>
</dbReference>
<dbReference type="PIRSF" id="PIRSF001455">
    <property type="entry name" value="DHQ_synth"/>
    <property type="match status" value="1"/>
</dbReference>
<protein>
    <recommendedName>
        <fullName evidence="9 19">3-dehydroquinate synthase</fullName>
        <ecNumber evidence="8 19">4.2.3.4</ecNumber>
    </recommendedName>
</protein>
<keyword evidence="12" id="KW-0479">Metal-binding</keyword>
<dbReference type="Pfam" id="PF24621">
    <property type="entry name" value="DHQS_C"/>
    <property type="match status" value="1"/>
</dbReference>
<dbReference type="CDD" id="cd08195">
    <property type="entry name" value="DHQS"/>
    <property type="match status" value="1"/>
</dbReference>
<evidence type="ECO:0000256" key="6">
    <source>
        <dbReference type="ARBA" id="ARBA00004661"/>
    </source>
</evidence>
<comment type="cofactor">
    <cofactor evidence="2">
        <name>NAD(+)</name>
        <dbReference type="ChEBI" id="CHEBI:57540"/>
    </cofactor>
</comment>
<dbReference type="PANTHER" id="PTHR43622:SF7">
    <property type="entry name" value="3-DEHYDROQUINATE SYNTHASE, CHLOROPLASTIC"/>
    <property type="match status" value="1"/>
</dbReference>
<evidence type="ECO:0000256" key="11">
    <source>
        <dbReference type="ARBA" id="ARBA00022605"/>
    </source>
</evidence>
<dbReference type="GO" id="GO:0005737">
    <property type="term" value="C:cytoplasm"/>
    <property type="evidence" value="ECO:0007669"/>
    <property type="project" value="UniProtKB-SubCell"/>
</dbReference>
<dbReference type="EMBL" id="CP063767">
    <property type="protein sequence ID" value="QOY59900.1"/>
    <property type="molecule type" value="Genomic_DNA"/>
</dbReference>
<keyword evidence="18" id="KW-0170">Cobalt</keyword>
<evidence type="ECO:0000256" key="8">
    <source>
        <dbReference type="ARBA" id="ARBA00013031"/>
    </source>
</evidence>
<evidence type="ECO:0000256" key="1">
    <source>
        <dbReference type="ARBA" id="ARBA00001393"/>
    </source>
</evidence>
<dbReference type="KEGG" id="tio:INP52_05500"/>
<gene>
    <name evidence="22" type="primary">aroB</name>
    <name evidence="22" type="ORF">INP52_05500</name>
</gene>
<evidence type="ECO:0000256" key="9">
    <source>
        <dbReference type="ARBA" id="ARBA00017684"/>
    </source>
</evidence>
<comment type="subcellular location">
    <subcellularLocation>
        <location evidence="5">Cytoplasm</location>
    </subcellularLocation>
</comment>
<comment type="pathway">
    <text evidence="6">Metabolic intermediate biosynthesis; chorismate biosynthesis; chorismate from D-erythrose 4-phosphate and phosphoenolpyruvate: step 2/7.</text>
</comment>
<evidence type="ECO:0000256" key="10">
    <source>
        <dbReference type="ARBA" id="ARBA00022490"/>
    </source>
</evidence>
<evidence type="ECO:0000259" key="21">
    <source>
        <dbReference type="Pfam" id="PF24621"/>
    </source>
</evidence>
<reference evidence="22 23" key="1">
    <citation type="submission" date="2020-10" db="EMBL/GenBank/DDBJ databases">
        <title>Olsenella immobilis sp.nov., isolated from the mud in a fermentation cellar used for the production of Chinese strong-flavoured liquor.</title>
        <authorList>
            <person name="Lu L."/>
        </authorList>
    </citation>
    <scope>NUCLEOTIDE SEQUENCE [LARGE SCALE GENOMIC DNA]</scope>
    <source>
        <strain evidence="22 23">LZLJ-2</strain>
    </source>
</reference>
<evidence type="ECO:0000259" key="20">
    <source>
        <dbReference type="Pfam" id="PF01761"/>
    </source>
</evidence>
<evidence type="ECO:0000256" key="13">
    <source>
        <dbReference type="ARBA" id="ARBA00022741"/>
    </source>
</evidence>
<comment type="catalytic activity">
    <reaction evidence="1">
        <text>7-phospho-2-dehydro-3-deoxy-D-arabino-heptonate = 3-dehydroquinate + phosphate</text>
        <dbReference type="Rhea" id="RHEA:21968"/>
        <dbReference type="ChEBI" id="CHEBI:32364"/>
        <dbReference type="ChEBI" id="CHEBI:43474"/>
        <dbReference type="ChEBI" id="CHEBI:58394"/>
        <dbReference type="EC" id="4.2.3.4"/>
    </reaction>
</comment>
<evidence type="ECO:0000256" key="14">
    <source>
        <dbReference type="ARBA" id="ARBA00022833"/>
    </source>
</evidence>
<dbReference type="InterPro" id="IPR030960">
    <property type="entry name" value="DHQS/DOIS_N"/>
</dbReference>
<dbReference type="InterPro" id="IPR056179">
    <property type="entry name" value="DHQS_C"/>
</dbReference>
<feature type="domain" description="3-dehydroquinate synthase C-terminal" evidence="21">
    <location>
        <begin position="194"/>
        <end position="333"/>
    </location>
</feature>
<dbReference type="InterPro" id="IPR030963">
    <property type="entry name" value="DHQ_synth_fam"/>
</dbReference>
<dbReference type="GO" id="GO:0009423">
    <property type="term" value="P:chorismate biosynthetic process"/>
    <property type="evidence" value="ECO:0007669"/>
    <property type="project" value="UniProtKB-UniRule"/>
</dbReference>
<evidence type="ECO:0000256" key="18">
    <source>
        <dbReference type="ARBA" id="ARBA00023285"/>
    </source>
</evidence>
<dbReference type="GO" id="GO:0009073">
    <property type="term" value="P:aromatic amino acid family biosynthetic process"/>
    <property type="evidence" value="ECO:0007669"/>
    <property type="project" value="UniProtKB-KW"/>
</dbReference>
<evidence type="ECO:0000313" key="23">
    <source>
        <dbReference type="Proteomes" id="UP000593735"/>
    </source>
</evidence>
<dbReference type="GO" id="GO:0003856">
    <property type="term" value="F:3-dehydroquinate synthase activity"/>
    <property type="evidence" value="ECO:0007669"/>
    <property type="project" value="UniProtKB-UniRule"/>
</dbReference>
<keyword evidence="13" id="KW-0547">Nucleotide-binding</keyword>
<evidence type="ECO:0000256" key="16">
    <source>
        <dbReference type="ARBA" id="ARBA00023141"/>
    </source>
</evidence>
<dbReference type="PANTHER" id="PTHR43622">
    <property type="entry name" value="3-DEHYDROQUINATE SYNTHASE"/>
    <property type="match status" value="1"/>
</dbReference>
<evidence type="ECO:0000256" key="4">
    <source>
        <dbReference type="ARBA" id="ARBA00001947"/>
    </source>
</evidence>
<dbReference type="AlphaFoldDB" id="A0A7S7M723"/>
<comment type="similarity">
    <text evidence="7">Belongs to the sugar phosphate cyclases superfamily. Dehydroquinate synthase family.</text>
</comment>
<evidence type="ECO:0000256" key="2">
    <source>
        <dbReference type="ARBA" id="ARBA00001911"/>
    </source>
</evidence>
<evidence type="ECO:0000256" key="17">
    <source>
        <dbReference type="ARBA" id="ARBA00023239"/>
    </source>
</evidence>
<dbReference type="InterPro" id="IPR016037">
    <property type="entry name" value="DHQ_synth_AroB"/>
</dbReference>
<evidence type="ECO:0000256" key="7">
    <source>
        <dbReference type="ARBA" id="ARBA00005412"/>
    </source>
</evidence>
<feature type="domain" description="3-dehydroquinate synthase N-terminal" evidence="20">
    <location>
        <begin position="80"/>
        <end position="187"/>
    </location>
</feature>
<dbReference type="Gene3D" id="3.40.50.1970">
    <property type="match status" value="1"/>
</dbReference>
<keyword evidence="23" id="KW-1185">Reference proteome</keyword>
<organism evidence="22 23">
    <name type="scientific">Thermophilibacter immobilis</name>
    <dbReference type="NCBI Taxonomy" id="2779519"/>
    <lineage>
        <taxon>Bacteria</taxon>
        <taxon>Bacillati</taxon>
        <taxon>Actinomycetota</taxon>
        <taxon>Coriobacteriia</taxon>
        <taxon>Coriobacteriales</taxon>
        <taxon>Atopobiaceae</taxon>
        <taxon>Thermophilibacter</taxon>
    </lineage>
</organism>
<evidence type="ECO:0000256" key="12">
    <source>
        <dbReference type="ARBA" id="ARBA00022723"/>
    </source>
</evidence>
<keyword evidence="15" id="KW-0520">NAD</keyword>
<keyword evidence="11" id="KW-0028">Amino-acid biosynthesis</keyword>
<dbReference type="GO" id="GO:0046872">
    <property type="term" value="F:metal ion binding"/>
    <property type="evidence" value="ECO:0007669"/>
    <property type="project" value="UniProtKB-KW"/>
</dbReference>
<name>A0A7S7M723_9ACTN</name>
<accession>A0A7S7M723</accession>
<comment type="cofactor">
    <cofactor evidence="4">
        <name>Zn(2+)</name>
        <dbReference type="ChEBI" id="CHEBI:29105"/>
    </cofactor>
</comment>
<evidence type="ECO:0000256" key="3">
    <source>
        <dbReference type="ARBA" id="ARBA00001941"/>
    </source>
</evidence>
<keyword evidence="16" id="KW-0057">Aromatic amino acid biosynthesis</keyword>
<dbReference type="Gene3D" id="1.20.1090.10">
    <property type="entry name" value="Dehydroquinate synthase-like - alpha domain"/>
    <property type="match status" value="1"/>
</dbReference>
<keyword evidence="14" id="KW-0862">Zinc</keyword>